<gene>
    <name evidence="2" type="ORF">Q0N40_07235</name>
</gene>
<proteinExistence type="predicted"/>
<evidence type="ECO:0000313" key="2">
    <source>
        <dbReference type="EMBL" id="WPF24336.1"/>
    </source>
</evidence>
<accession>A0AAU0PYK2</accession>
<protein>
    <submittedName>
        <fullName evidence="2">Uncharacterized protein</fullName>
    </submittedName>
</protein>
<name>A0AAU0PYK2_9CORY</name>
<dbReference type="Proteomes" id="UP001174314">
    <property type="component" value="Chromosome"/>
</dbReference>
<evidence type="ECO:0000313" key="3">
    <source>
        <dbReference type="Proteomes" id="UP001174314"/>
    </source>
</evidence>
<dbReference type="RefSeq" id="WP_204087254.1">
    <property type="nucleotide sequence ID" value="NZ_CP137757.1"/>
</dbReference>
<organism evidence="2 3">
    <name type="scientific">Corynebacterium pseudokroppenstedtii</name>
    <dbReference type="NCBI Taxonomy" id="2804917"/>
    <lineage>
        <taxon>Bacteria</taxon>
        <taxon>Bacillati</taxon>
        <taxon>Actinomycetota</taxon>
        <taxon>Actinomycetes</taxon>
        <taxon>Mycobacteriales</taxon>
        <taxon>Corynebacteriaceae</taxon>
        <taxon>Corynebacterium</taxon>
    </lineage>
</organism>
<dbReference type="KEGG" id="cpsk:Q0N40_07235"/>
<keyword evidence="3" id="KW-1185">Reference proteome</keyword>
<reference evidence="2 3" key="1">
    <citation type="submission" date="2023-10" db="EMBL/GenBank/DDBJ databases">
        <title>complete genome sequence of Corynebacterium pseudokroppenstedtii P15-C1.</title>
        <authorList>
            <person name="Bruggemann H."/>
            <person name="Poehlein A."/>
        </authorList>
    </citation>
    <scope>NUCLEOTIDE SEQUENCE [LARGE SCALE GENOMIC DNA]</scope>
    <source>
        <strain evidence="2 3">P15_C1</strain>
    </source>
</reference>
<evidence type="ECO:0000256" key="1">
    <source>
        <dbReference type="SAM" id="MobiDB-lite"/>
    </source>
</evidence>
<feature type="region of interest" description="Disordered" evidence="1">
    <location>
        <begin position="1"/>
        <end position="20"/>
    </location>
</feature>
<dbReference type="AlphaFoldDB" id="A0AAU0PYK2"/>
<dbReference type="EMBL" id="CP137757">
    <property type="protein sequence ID" value="WPF24336.1"/>
    <property type="molecule type" value="Genomic_DNA"/>
</dbReference>
<sequence length="161" mass="17420">MAVATPVTDSTDQKQLENFTSEQAHEVELAAKLFKELSRVESGKEKEEVLVDNVGEEETAEAAAVVGLTPDELFSDETVANEYAFGLGGTEKFLSCMEGKVEDDVKEIFHVNAIAVLIGQEKYFEAAEEAVAYLAKQGVKRNAAAIASVLAFYGARCAFCK</sequence>